<protein>
    <recommendedName>
        <fullName evidence="4">POTRA domain-containing protein</fullName>
    </recommendedName>
</protein>
<keyword evidence="1" id="KW-0472">Membrane</keyword>
<evidence type="ECO:0000256" key="1">
    <source>
        <dbReference type="SAM" id="Phobius"/>
    </source>
</evidence>
<name>A0A1F5KK51_9BACT</name>
<comment type="caution">
    <text evidence="2">The sequence shown here is derived from an EMBL/GenBank/DDBJ whole genome shotgun (WGS) entry which is preliminary data.</text>
</comment>
<sequence length="298" mass="33768">MYRRSAKPTFHSKRNRFVLGAIFGLIIVCVTFLATFKLLVVKTLKIDNQTQACVNEQEVFDTLPILGKGMIFLDKQKISNTLVSKYLCIESVKIFRTFPQTLSLSLLPRRPALIIQALSDPDDFEKAARLLKIWESTSSGKQVDATAAANLIPTLNLTFENATTSGTFVVDDNGIIFSKDATVSDLPVVTAFIDGIDIGQKIDARIIKNIKIILERLHELETKVTKIKLIKEMYLILEIALPNQLTKKTIFIFLLDRDNQKELASLQLILQRNRIDLRSIESVDLRFDKPIVTFEKKK</sequence>
<accession>A0A1F5KK51</accession>
<keyword evidence="1" id="KW-1133">Transmembrane helix</keyword>
<dbReference type="EMBL" id="MFDD01000002">
    <property type="protein sequence ID" value="OGE41272.1"/>
    <property type="molecule type" value="Genomic_DNA"/>
</dbReference>
<feature type="transmembrane region" description="Helical" evidence="1">
    <location>
        <begin position="21"/>
        <end position="40"/>
    </location>
</feature>
<evidence type="ECO:0008006" key="4">
    <source>
        <dbReference type="Google" id="ProtNLM"/>
    </source>
</evidence>
<gene>
    <name evidence="2" type="ORF">A3D25_01985</name>
</gene>
<organism evidence="2 3">
    <name type="scientific">Candidatus Daviesbacteria bacterium RIFCSPHIGHO2_02_FULL_43_12</name>
    <dbReference type="NCBI Taxonomy" id="1797776"/>
    <lineage>
        <taxon>Bacteria</taxon>
        <taxon>Candidatus Daviesiibacteriota</taxon>
    </lineage>
</organism>
<reference evidence="2 3" key="1">
    <citation type="journal article" date="2016" name="Nat. Commun.">
        <title>Thousands of microbial genomes shed light on interconnected biogeochemical processes in an aquifer system.</title>
        <authorList>
            <person name="Anantharaman K."/>
            <person name="Brown C.T."/>
            <person name="Hug L.A."/>
            <person name="Sharon I."/>
            <person name="Castelle C.J."/>
            <person name="Probst A.J."/>
            <person name="Thomas B.C."/>
            <person name="Singh A."/>
            <person name="Wilkins M.J."/>
            <person name="Karaoz U."/>
            <person name="Brodie E.L."/>
            <person name="Williams K.H."/>
            <person name="Hubbard S.S."/>
            <person name="Banfield J.F."/>
        </authorList>
    </citation>
    <scope>NUCLEOTIDE SEQUENCE [LARGE SCALE GENOMIC DNA]</scope>
</reference>
<proteinExistence type="predicted"/>
<evidence type="ECO:0000313" key="2">
    <source>
        <dbReference type="EMBL" id="OGE41272.1"/>
    </source>
</evidence>
<evidence type="ECO:0000313" key="3">
    <source>
        <dbReference type="Proteomes" id="UP000177328"/>
    </source>
</evidence>
<dbReference type="AlphaFoldDB" id="A0A1F5KK51"/>
<keyword evidence="1" id="KW-0812">Transmembrane</keyword>
<dbReference type="Proteomes" id="UP000177328">
    <property type="component" value="Unassembled WGS sequence"/>
</dbReference>